<evidence type="ECO:0000313" key="4">
    <source>
        <dbReference type="EMBL" id="CAF1094565.1"/>
    </source>
</evidence>
<dbReference type="PANTHER" id="PTHR10807">
    <property type="entry name" value="MYOTUBULARIN-RELATED"/>
    <property type="match status" value="1"/>
</dbReference>
<reference evidence="4" key="1">
    <citation type="submission" date="2021-02" db="EMBL/GenBank/DDBJ databases">
        <authorList>
            <person name="Nowell W R."/>
        </authorList>
    </citation>
    <scope>NUCLEOTIDE SEQUENCE</scope>
</reference>
<dbReference type="EMBL" id="CAJOBC010005326">
    <property type="protein sequence ID" value="CAF3859936.1"/>
    <property type="molecule type" value="Genomic_DNA"/>
</dbReference>
<dbReference type="OrthoDB" id="271628at2759"/>
<dbReference type="SUPFAM" id="SSF50729">
    <property type="entry name" value="PH domain-like"/>
    <property type="match status" value="1"/>
</dbReference>
<keyword evidence="6" id="KW-1185">Reference proteome</keyword>
<dbReference type="Proteomes" id="UP000681722">
    <property type="component" value="Unassembled WGS sequence"/>
</dbReference>
<dbReference type="GO" id="GO:0046856">
    <property type="term" value="P:phosphatidylinositol dephosphorylation"/>
    <property type="evidence" value="ECO:0007669"/>
    <property type="project" value="TreeGrafter"/>
</dbReference>
<comment type="similarity">
    <text evidence="1">Belongs to the protein-tyrosine phosphatase family. Non-receptor class myotubularin subfamily.</text>
</comment>
<dbReference type="EMBL" id="CAJNOQ010005326">
    <property type="protein sequence ID" value="CAF1094565.1"/>
    <property type="molecule type" value="Genomic_DNA"/>
</dbReference>
<name>A0A814NQN4_9BILA</name>
<organism evidence="4 6">
    <name type="scientific">Didymodactylos carnosus</name>
    <dbReference type="NCBI Taxonomy" id="1234261"/>
    <lineage>
        <taxon>Eukaryota</taxon>
        <taxon>Metazoa</taxon>
        <taxon>Spiralia</taxon>
        <taxon>Gnathifera</taxon>
        <taxon>Rotifera</taxon>
        <taxon>Eurotatoria</taxon>
        <taxon>Bdelloidea</taxon>
        <taxon>Philodinida</taxon>
        <taxon>Philodinidae</taxon>
        <taxon>Didymodactylos</taxon>
    </lineage>
</organism>
<dbReference type="PANTHER" id="PTHR10807:SF110">
    <property type="entry name" value="FI17948P1"/>
    <property type="match status" value="1"/>
</dbReference>
<dbReference type="PROSITE" id="PS51339">
    <property type="entry name" value="PPASE_MYOTUBULARIN"/>
    <property type="match status" value="1"/>
</dbReference>
<dbReference type="InterPro" id="IPR029021">
    <property type="entry name" value="Prot-tyrosine_phosphatase-like"/>
</dbReference>
<protein>
    <recommendedName>
        <fullName evidence="3">Myotubularin phosphatase domain-containing protein</fullName>
    </recommendedName>
</protein>
<evidence type="ECO:0000313" key="5">
    <source>
        <dbReference type="EMBL" id="CAF3859936.1"/>
    </source>
</evidence>
<dbReference type="AlphaFoldDB" id="A0A814NQN4"/>
<gene>
    <name evidence="4" type="ORF">GPM918_LOCUS18438</name>
    <name evidence="5" type="ORF">SRO942_LOCUS18435</name>
</gene>
<dbReference type="InterPro" id="IPR030564">
    <property type="entry name" value="Myotubularin"/>
</dbReference>
<feature type="compositionally biased region" description="Polar residues" evidence="2">
    <location>
        <begin position="1"/>
        <end position="20"/>
    </location>
</feature>
<sequence length="846" mass="98251">MKRNSVGSRLNNKNHASSSYGDGAMNIPEYDQNTKETLPNVSHELVKIIRKLLPQETPLNEHVRNVDYTENTFNKLSGTLYLTTFRLVFAPDNAVITNTNNFSYGNKFIGEYDIPLTSIFKINVSPVDARTGFRSFLNEDQIKSETRSFTVITRYIDALKSHSKFHDKNKLYPYIALNQNTMNMKKKYDVSNLEHNSSPKRSNSAEESDFHLSEDERIKSYLTYSDWKAELREANEKQWVVDSDKFDNRSIATEVGPFVRLDRRDGTRNLIWHWTHTSTLSEYNYSKQCMLVTVPDIAPEPEGKDPYDYTIKNIYMNNNQTQNQTTSYTLKSFLLPKKNNQKNLRPNVISQDLGAKKVATPKSPISGLRRITTDSRLTTLNYSSHQYQDSSSEISQEFQRYNLSKFPCNLKRLQASYEKLLEISLIPAEDDDEKWLSKLNTSKWSKYVSKTLHGASLLAKILDQKHIELAGSDCDSSCLMSSLIQILLRPKCRTIKGFCELIVKEWIIRGHRFCERFGYSSYDNSSHSSQESPLFLLFLDCVYQLIVQNPFLFEFTDDLLIELYRSVCYCYHHTFVFNNVGERLDAMKNCPNHLLLLSTFDFSLYLYPDICRSLRNESSIFSSSLLPSKSSDFIVPSTTSIVYYPQSTSTNYQPNRQHRKSISSTSNIEQTVPGNSRRVYYLESSPIQQPLTNTFTLETSSIINGSTLSLASHTRIQTNNNSSETSLFDFETIESPQIFLNDLIVDWRLFNIVFWTKCYCRYELLRLKEYDEHFIQDQLLDEFYSLQEQVRLEKIKHKRIQQSSIINNNNNNNISRKFNSEKIVLDTYYPFGYANSWHPNTLDTRV</sequence>
<evidence type="ECO:0000256" key="2">
    <source>
        <dbReference type="SAM" id="MobiDB-lite"/>
    </source>
</evidence>
<proteinExistence type="inferred from homology"/>
<dbReference type="InterPro" id="IPR010569">
    <property type="entry name" value="Myotubularin-like_Pase_dom"/>
</dbReference>
<comment type="caution">
    <text evidence="4">The sequence shown here is derived from an EMBL/GenBank/DDBJ whole genome shotgun (WGS) entry which is preliminary data.</text>
</comment>
<evidence type="ECO:0000256" key="1">
    <source>
        <dbReference type="ARBA" id="ARBA00007471"/>
    </source>
</evidence>
<dbReference type="GO" id="GO:0005737">
    <property type="term" value="C:cytoplasm"/>
    <property type="evidence" value="ECO:0007669"/>
    <property type="project" value="TreeGrafter"/>
</dbReference>
<dbReference type="Pfam" id="PF06602">
    <property type="entry name" value="Myotub-related"/>
    <property type="match status" value="1"/>
</dbReference>
<dbReference type="GO" id="GO:0016020">
    <property type="term" value="C:membrane"/>
    <property type="evidence" value="ECO:0007669"/>
    <property type="project" value="TreeGrafter"/>
</dbReference>
<dbReference type="SUPFAM" id="SSF52799">
    <property type="entry name" value="(Phosphotyrosine protein) phosphatases II"/>
    <property type="match status" value="1"/>
</dbReference>
<dbReference type="Proteomes" id="UP000663829">
    <property type="component" value="Unassembled WGS sequence"/>
</dbReference>
<feature type="domain" description="Myotubularin phosphatase" evidence="3">
    <location>
        <begin position="348"/>
        <end position="648"/>
    </location>
</feature>
<accession>A0A814NQN4</accession>
<evidence type="ECO:0000313" key="6">
    <source>
        <dbReference type="Proteomes" id="UP000663829"/>
    </source>
</evidence>
<feature type="region of interest" description="Disordered" evidence="2">
    <location>
        <begin position="650"/>
        <end position="671"/>
    </location>
</feature>
<feature type="region of interest" description="Disordered" evidence="2">
    <location>
        <begin position="1"/>
        <end position="30"/>
    </location>
</feature>
<evidence type="ECO:0000259" key="3">
    <source>
        <dbReference type="PROSITE" id="PS51339"/>
    </source>
</evidence>
<feature type="compositionally biased region" description="Polar residues" evidence="2">
    <location>
        <begin position="662"/>
        <end position="671"/>
    </location>
</feature>